<dbReference type="Proteomes" id="UP000662314">
    <property type="component" value="Unassembled WGS sequence"/>
</dbReference>
<dbReference type="AlphaFoldDB" id="A0A8J7LGW3"/>
<sequence>MQNYQSGSIILLKLPFSDAVTFKLRPVLLLLDTGDNDVIVARITSQITQTAFDVEIIEWQQVGLMRPSVVRLHKINTVEKRLLERQLGTLQPNDWEKVRQQIQQIWSFIE</sequence>
<keyword evidence="2" id="KW-1277">Toxin-antitoxin system</keyword>
<dbReference type="EMBL" id="JAECZA010000237">
    <property type="protein sequence ID" value="MBH8576746.1"/>
    <property type="molecule type" value="Genomic_DNA"/>
</dbReference>
<dbReference type="InterPro" id="IPR011067">
    <property type="entry name" value="Plasmid_toxin/cell-grow_inhib"/>
</dbReference>
<accession>A0A8J7LGW3</accession>
<proteinExistence type="inferred from homology"/>
<dbReference type="Gene3D" id="2.30.30.110">
    <property type="match status" value="1"/>
</dbReference>
<dbReference type="RefSeq" id="WP_214435469.1">
    <property type="nucleotide sequence ID" value="NZ_CAWPUQ010000165.1"/>
</dbReference>
<gene>
    <name evidence="3" type="ORF">I8752_27900</name>
</gene>
<evidence type="ECO:0000256" key="2">
    <source>
        <dbReference type="ARBA" id="ARBA00022649"/>
    </source>
</evidence>
<keyword evidence="4" id="KW-1185">Reference proteome</keyword>
<reference evidence="3 4" key="1">
    <citation type="journal article" date="2021" name="Int. J. Syst. Evol. Microbiol.">
        <title>Amazonocrinis nigriterrae gen. nov., sp. nov., Atlanticothrix silvestris gen. nov., sp. nov. and Dendronalium phyllosphericum gen. nov., sp. nov., nostocacean cyanobacteria from Brazilian environments.</title>
        <authorList>
            <person name="Alvarenga D.O."/>
            <person name="Andreote A.P.D."/>
            <person name="Branco L.H.Z."/>
            <person name="Delbaje E."/>
            <person name="Cruz R.B."/>
            <person name="Varani A.M."/>
            <person name="Fiore M.F."/>
        </authorList>
    </citation>
    <scope>NUCLEOTIDE SEQUENCE [LARGE SCALE GENOMIC DNA]</scope>
    <source>
        <strain evidence="3 4">CENA369</strain>
    </source>
</reference>
<name>A0A8J7LGW3_9NOST</name>
<comment type="similarity">
    <text evidence="1">Belongs to the PemK/MazF family.</text>
</comment>
<organism evidence="3 4">
    <name type="scientific">Dendronalium phyllosphericum CENA369</name>
    <dbReference type="NCBI Taxonomy" id="1725256"/>
    <lineage>
        <taxon>Bacteria</taxon>
        <taxon>Bacillati</taxon>
        <taxon>Cyanobacteriota</taxon>
        <taxon>Cyanophyceae</taxon>
        <taxon>Nostocales</taxon>
        <taxon>Nostocaceae</taxon>
        <taxon>Dendronalium</taxon>
        <taxon>Dendronalium phyllosphericum</taxon>
    </lineage>
</organism>
<evidence type="ECO:0000313" key="3">
    <source>
        <dbReference type="EMBL" id="MBH8576746.1"/>
    </source>
</evidence>
<evidence type="ECO:0000313" key="4">
    <source>
        <dbReference type="Proteomes" id="UP000662314"/>
    </source>
</evidence>
<dbReference type="Pfam" id="PF02452">
    <property type="entry name" value="PemK_toxin"/>
    <property type="match status" value="1"/>
</dbReference>
<dbReference type="InterPro" id="IPR003477">
    <property type="entry name" value="PemK-like"/>
</dbReference>
<dbReference type="GO" id="GO:0003677">
    <property type="term" value="F:DNA binding"/>
    <property type="evidence" value="ECO:0007669"/>
    <property type="project" value="InterPro"/>
</dbReference>
<dbReference type="SUPFAM" id="SSF50118">
    <property type="entry name" value="Cell growth inhibitor/plasmid maintenance toxic component"/>
    <property type="match status" value="1"/>
</dbReference>
<evidence type="ECO:0000256" key="1">
    <source>
        <dbReference type="ARBA" id="ARBA00007521"/>
    </source>
</evidence>
<protein>
    <submittedName>
        <fullName evidence="3">Type II toxin-antitoxin system PemK/MazF family toxin</fullName>
    </submittedName>
</protein>
<comment type="caution">
    <text evidence="3">The sequence shown here is derived from an EMBL/GenBank/DDBJ whole genome shotgun (WGS) entry which is preliminary data.</text>
</comment>